<gene>
    <name evidence="1" type="ORF">AUM46_14220</name>
</gene>
<proteinExistence type="predicted"/>
<evidence type="ECO:0000313" key="2">
    <source>
        <dbReference type="Proteomes" id="UP000244731"/>
    </source>
</evidence>
<keyword evidence="2" id="KW-1185">Reference proteome</keyword>
<dbReference type="EMBL" id="MSAC01000045">
    <property type="protein sequence ID" value="PUX04044.1"/>
    <property type="molecule type" value="Genomic_DNA"/>
</dbReference>
<name>A0ABX5K000_9ENTR</name>
<organism evidence="1 2">
    <name type="scientific">Cronobacter malonaticus</name>
    <dbReference type="NCBI Taxonomy" id="413503"/>
    <lineage>
        <taxon>Bacteria</taxon>
        <taxon>Pseudomonadati</taxon>
        <taxon>Pseudomonadota</taxon>
        <taxon>Gammaproteobacteria</taxon>
        <taxon>Enterobacterales</taxon>
        <taxon>Enterobacteriaceae</taxon>
        <taxon>Cronobacter</taxon>
    </lineage>
</organism>
<evidence type="ECO:0000313" key="1">
    <source>
        <dbReference type="EMBL" id="PUX04044.1"/>
    </source>
</evidence>
<dbReference type="Proteomes" id="UP000244731">
    <property type="component" value="Unassembled WGS sequence"/>
</dbReference>
<dbReference type="RefSeq" id="WP_075191724.1">
    <property type="nucleotide sequence ID" value="NZ_MSAC01000045.1"/>
</dbReference>
<comment type="caution">
    <text evidence="1">The sequence shown here is derived from an EMBL/GenBank/DDBJ whole genome shotgun (WGS) entry which is preliminary data.</text>
</comment>
<sequence>MSKEVEMKMRLAKALTITLQRLGAPVDLLCIVGSYGDTQTDSDILEMLEQYNDRGTCMESIIAPEYTWTPKTGGAA</sequence>
<protein>
    <submittedName>
        <fullName evidence="1">Uncharacterized protein</fullName>
    </submittedName>
</protein>
<accession>A0ABX5K000</accession>
<reference evidence="1 2" key="1">
    <citation type="submission" date="2016-12" db="EMBL/GenBank/DDBJ databases">
        <title>Analysis of the Molecular Diversity Among Cronobacter Species Isolated from Filth Flies Using a Pan Genomic DNA Microarray.</title>
        <authorList>
            <person name="Pava-Ripoll M."/>
            <person name="Tall B."/>
            <person name="Farber J."/>
            <person name="Fanning S."/>
            <person name="Lehner A."/>
            <person name="Stephan R."/>
            <person name="Pagotto F."/>
            <person name="Iverson C."/>
            <person name="Ziobro G."/>
            <person name="Miller A."/>
            <person name="Pearson R."/>
            <person name="Yan Q."/>
            <person name="Kim M."/>
            <person name="Jeong S."/>
            <person name="Park J."/>
            <person name="Jun S."/>
            <person name="Choi H."/>
            <person name="Chung T."/>
            <person name="Yoo Y."/>
            <person name="Park E."/>
            <person name="Hwang S."/>
            <person name="Lee B."/>
            <person name="Sathyamoorthy V."/>
            <person name="Carter L."/>
            <person name="Mammel M."/>
            <person name="Jackson S."/>
            <person name="Kothary M."/>
            <person name="Patel I."/>
            <person name="Grim C."/>
            <person name="Gopinath G."/>
            <person name="Gangiredla J."/>
            <person name="Chase H."/>
        </authorList>
    </citation>
    <scope>NUCLEOTIDE SEQUENCE [LARGE SCALE GENOMIC DNA]</scope>
    <source>
        <strain evidence="1 2">MOD1-Md25g</strain>
    </source>
</reference>